<dbReference type="EMBL" id="CAESAJ010000145">
    <property type="protein sequence ID" value="CAB4342734.1"/>
    <property type="molecule type" value="Genomic_DNA"/>
</dbReference>
<accession>A0A6J5ZJE9</accession>
<sequence length="240" mass="26015">MNYWQALQRDVRDRAGTPIVTWISGQNRIELSGTSFNNAICKAGNFLVDELEAAQSSLVRIELGSHWQSAVWNSAAIAAGLNLTDAAEPPYVFVTGGVPSANSDMSTIVRISSHPLGVPDSQVADGEVNGSLAVRSQPDQFFAVEQAPYTFSSTQIDGDSSFLTFADLQEQSREIVSELAALPGQRVALIGQGSHLERCLWHSVIPVEGALSIVLLDQDQSLEIDESIIRQERIDHVVVL</sequence>
<reference evidence="1" key="1">
    <citation type="submission" date="2020-05" db="EMBL/GenBank/DDBJ databases">
        <authorList>
            <person name="Chiriac C."/>
            <person name="Salcher M."/>
            <person name="Ghai R."/>
            <person name="Kavagutti S V."/>
        </authorList>
    </citation>
    <scope>NUCLEOTIDE SEQUENCE</scope>
</reference>
<evidence type="ECO:0000313" key="1">
    <source>
        <dbReference type="EMBL" id="CAB4342734.1"/>
    </source>
</evidence>
<name>A0A6J5ZJE9_9ZZZZ</name>
<proteinExistence type="predicted"/>
<dbReference type="NCBIfam" id="TIGR03089">
    <property type="entry name" value="TIGR03089 family protein"/>
    <property type="match status" value="1"/>
</dbReference>
<protein>
    <submittedName>
        <fullName evidence="1">Unannotated protein</fullName>
    </submittedName>
</protein>
<dbReference type="AlphaFoldDB" id="A0A6J5ZJE9"/>
<dbReference type="InterPro" id="IPR017523">
    <property type="entry name" value="Rv3268"/>
</dbReference>
<organism evidence="1">
    <name type="scientific">freshwater metagenome</name>
    <dbReference type="NCBI Taxonomy" id="449393"/>
    <lineage>
        <taxon>unclassified sequences</taxon>
        <taxon>metagenomes</taxon>
        <taxon>ecological metagenomes</taxon>
    </lineage>
</organism>
<gene>
    <name evidence="1" type="ORF">UFOPK3770_01109</name>
</gene>